<feature type="compositionally biased region" description="Basic and acidic residues" evidence="14">
    <location>
        <begin position="7"/>
        <end position="28"/>
    </location>
</feature>
<feature type="transmembrane region" description="Helical" evidence="13">
    <location>
        <begin position="149"/>
        <end position="166"/>
    </location>
</feature>
<comment type="similarity">
    <text evidence="2 13">Belongs to the type III secretion exporter family.</text>
</comment>
<evidence type="ECO:0000256" key="8">
    <source>
        <dbReference type="ARBA" id="ARBA00022927"/>
    </source>
</evidence>
<evidence type="ECO:0000256" key="4">
    <source>
        <dbReference type="ARBA" id="ARBA00022448"/>
    </source>
</evidence>
<evidence type="ECO:0000256" key="2">
    <source>
        <dbReference type="ARBA" id="ARBA00010690"/>
    </source>
</evidence>
<evidence type="ECO:0000256" key="14">
    <source>
        <dbReference type="SAM" id="MobiDB-lite"/>
    </source>
</evidence>
<dbReference type="GO" id="GO:0044780">
    <property type="term" value="P:bacterial-type flagellum assembly"/>
    <property type="evidence" value="ECO:0007669"/>
    <property type="project" value="InterPro"/>
</dbReference>
<dbReference type="OrthoDB" id="9807950at2"/>
<evidence type="ECO:0000256" key="6">
    <source>
        <dbReference type="ARBA" id="ARBA00022692"/>
    </source>
</evidence>
<evidence type="ECO:0000313" key="15">
    <source>
        <dbReference type="EMBL" id="CZY13493.1"/>
    </source>
</evidence>
<evidence type="ECO:0000256" key="10">
    <source>
        <dbReference type="ARBA" id="ARBA00023136"/>
    </source>
</evidence>
<keyword evidence="16" id="KW-0969">Cilium</keyword>
<dbReference type="AlphaFoldDB" id="A0A2J0Q067"/>
<dbReference type="NCBIfam" id="TIGR00328">
    <property type="entry name" value="flhB"/>
    <property type="match status" value="1"/>
</dbReference>
<dbReference type="PRINTS" id="PR00950">
    <property type="entry name" value="TYPE3IMSPROT"/>
</dbReference>
<dbReference type="Gene3D" id="3.40.1690.10">
    <property type="entry name" value="secretion proteins EscU"/>
    <property type="match status" value="1"/>
</dbReference>
<dbReference type="Proteomes" id="UP000076205">
    <property type="component" value="Unassembled WGS sequence"/>
</dbReference>
<keyword evidence="5 13" id="KW-1003">Cell membrane</keyword>
<comment type="caution">
    <text evidence="16">The sequence shown here is derived from an EMBL/GenBank/DDBJ whole genome shotgun (WGS) entry which is preliminary data.</text>
</comment>
<evidence type="ECO:0000256" key="12">
    <source>
        <dbReference type="ARBA" id="ARBA00025078"/>
    </source>
</evidence>
<accession>A0A2J0Q067</accession>
<evidence type="ECO:0000256" key="7">
    <source>
        <dbReference type="ARBA" id="ARBA00022795"/>
    </source>
</evidence>
<keyword evidence="6 13" id="KW-0812">Transmembrane</keyword>
<keyword evidence="16" id="KW-0282">Flagellum</keyword>
<evidence type="ECO:0000313" key="18">
    <source>
        <dbReference type="Proteomes" id="UP000229974"/>
    </source>
</evidence>
<dbReference type="InterPro" id="IPR006135">
    <property type="entry name" value="T3SS_substrate_exporter"/>
</dbReference>
<dbReference type="FunFam" id="3.40.1690.10:FF:000001">
    <property type="entry name" value="Flagellar biosynthetic protein FlhB"/>
    <property type="match status" value="1"/>
</dbReference>
<comment type="function">
    <text evidence="12 13">Required for formation of the rod structure in the basal body of the flagellar apparatus. Together with FliI and FliH, may constitute the export apparatus of flagellin.</text>
</comment>
<dbReference type="PANTHER" id="PTHR30531">
    <property type="entry name" value="FLAGELLAR BIOSYNTHETIC PROTEIN FLHB"/>
    <property type="match status" value="1"/>
</dbReference>
<dbReference type="InterPro" id="IPR006136">
    <property type="entry name" value="FlhB"/>
</dbReference>
<dbReference type="PANTHER" id="PTHR30531:SF12">
    <property type="entry name" value="FLAGELLAR BIOSYNTHETIC PROTEIN FLHB"/>
    <property type="match status" value="1"/>
</dbReference>
<evidence type="ECO:0000256" key="1">
    <source>
        <dbReference type="ARBA" id="ARBA00004651"/>
    </source>
</evidence>
<reference evidence="15 17" key="1">
    <citation type="submission" date="2016-03" db="EMBL/GenBank/DDBJ databases">
        <authorList>
            <consortium name="Pathogen Informatics"/>
        </authorList>
    </citation>
    <scope>NUCLEOTIDE SEQUENCE [LARGE SCALE GENOMIC DNA]</scope>
    <source>
        <strain evidence="15">E1424</strain>
        <strain evidence="17">e1424</strain>
    </source>
</reference>
<comment type="caution">
    <text evidence="13">Lacks conserved residue(s) required for the propagation of feature annotation.</text>
</comment>
<dbReference type="GO" id="GO:0005886">
    <property type="term" value="C:plasma membrane"/>
    <property type="evidence" value="ECO:0007669"/>
    <property type="project" value="UniProtKB-SubCell"/>
</dbReference>
<evidence type="ECO:0000256" key="13">
    <source>
        <dbReference type="RuleBase" id="RU364091"/>
    </source>
</evidence>
<evidence type="ECO:0000313" key="16">
    <source>
        <dbReference type="EMBL" id="PJD84100.1"/>
    </source>
</evidence>
<dbReference type="SUPFAM" id="SSF160544">
    <property type="entry name" value="EscU C-terminal domain-like"/>
    <property type="match status" value="1"/>
</dbReference>
<keyword evidence="11 13" id="KW-1006">Bacterial flagellum protein export</keyword>
<sequence length="381" mass="42174">MSEESESDKTEDPTPHRKQKAREEGQVPRSRELTTLAMLLVGWGLIVGAGSHLATQLESILHNGLTFDRLLIRDPQNMLHRAASLLSMAFLAILPFAGGLYVTAITAPSIIGGLNASSKALKVNLKKLNPVTGIKRLFSAQMVSEMIKSILKVLLAATGGGLFLLLNKSRFINLMYEPLGGALNDISNLLIGCMLYVILSLIPMVAFDVIYQLWSNFKKLRMSRQEIKDEFKNQEGDPHIKGRVRQIQRQMAQSRMMAEVPTADVVVNNPTHYSVALKYQEGTMGAPIVVASGSGLIALRIREMAEENRVPMLEAPPLARALYRHCEPGQPVPGELYNAVAEVLAWVYSLRRWRKGFGLRPTEPKDLPVPPALDFAQESKE</sequence>
<feature type="transmembrane region" description="Helical" evidence="13">
    <location>
        <begin position="186"/>
        <end position="214"/>
    </location>
</feature>
<keyword evidence="4 13" id="KW-0813">Transport</keyword>
<keyword evidence="7 13" id="KW-1005">Bacterial flagellum biogenesis</keyword>
<keyword evidence="16" id="KW-0966">Cell projection</keyword>
<dbReference type="Pfam" id="PF01312">
    <property type="entry name" value="Bac_export_2"/>
    <property type="match status" value="1"/>
</dbReference>
<reference evidence="16 18" key="2">
    <citation type="journal article" date="2017" name="J. Antimicrob. Chemother.">
        <title>Characterization of the population structure, drug resistance mechanisms and plasmids of the community-associated Enterobacter cloacae complex in China.</title>
        <authorList>
            <person name="Zhou K."/>
            <person name="Yu W."/>
            <person name="Cao X."/>
            <person name="Shen P."/>
            <person name="Lu H."/>
            <person name="Luo Q."/>
            <person name="Rossen J.W.A."/>
            <person name="Xiao Y."/>
        </authorList>
    </citation>
    <scope>NUCLEOTIDE SEQUENCE [LARGE SCALE GENOMIC DNA]</scope>
    <source>
        <strain evidence="16 18">ECC904</strain>
    </source>
</reference>
<name>A0A2J0Q067_9ENTR</name>
<evidence type="ECO:0000256" key="11">
    <source>
        <dbReference type="ARBA" id="ARBA00023225"/>
    </source>
</evidence>
<gene>
    <name evidence="15" type="primary">flhB_2</name>
    <name evidence="13" type="synonym">flhB</name>
    <name evidence="16" type="ORF">B9Q30_13120</name>
    <name evidence="15" type="ORF">SAMEA2273352_04214</name>
</gene>
<dbReference type="STRING" id="299766.BFV68_16995"/>
<dbReference type="Proteomes" id="UP000229974">
    <property type="component" value="Unassembled WGS sequence"/>
</dbReference>
<proteinExistence type="inferred from homology"/>
<evidence type="ECO:0000256" key="5">
    <source>
        <dbReference type="ARBA" id="ARBA00022475"/>
    </source>
</evidence>
<keyword evidence="9 13" id="KW-1133">Transmembrane helix</keyword>
<dbReference type="InterPro" id="IPR029025">
    <property type="entry name" value="T3SS_substrate_exporter_C"/>
</dbReference>
<protein>
    <recommendedName>
        <fullName evidence="3 13">Flagellar biosynthetic protein FlhB</fullName>
    </recommendedName>
</protein>
<evidence type="ECO:0000256" key="3">
    <source>
        <dbReference type="ARBA" id="ARBA00021622"/>
    </source>
</evidence>
<keyword evidence="8 13" id="KW-0653">Protein transport</keyword>
<organism evidence="16 18">
    <name type="scientific">Enterobacter hormaechei</name>
    <dbReference type="NCBI Taxonomy" id="158836"/>
    <lineage>
        <taxon>Bacteria</taxon>
        <taxon>Pseudomonadati</taxon>
        <taxon>Pseudomonadota</taxon>
        <taxon>Gammaproteobacteria</taxon>
        <taxon>Enterobacterales</taxon>
        <taxon>Enterobacteriaceae</taxon>
        <taxon>Enterobacter</taxon>
        <taxon>Enterobacter cloacae complex</taxon>
    </lineage>
</organism>
<feature type="transmembrane region" description="Helical" evidence="13">
    <location>
        <begin position="78"/>
        <end position="94"/>
    </location>
</feature>
<evidence type="ECO:0000256" key="9">
    <source>
        <dbReference type="ARBA" id="ARBA00022989"/>
    </source>
</evidence>
<comment type="subcellular location">
    <subcellularLocation>
        <location evidence="1">Cell membrane</location>
        <topology evidence="1">Multi-pass membrane protein</topology>
    </subcellularLocation>
</comment>
<dbReference type="RefSeq" id="WP_015571625.1">
    <property type="nucleotide sequence ID" value="NZ_CABGYR010000003.1"/>
</dbReference>
<dbReference type="EMBL" id="NEEW01000006">
    <property type="protein sequence ID" value="PJD84100.1"/>
    <property type="molecule type" value="Genomic_DNA"/>
</dbReference>
<keyword evidence="10 13" id="KW-0472">Membrane</keyword>
<dbReference type="GO" id="GO:0009306">
    <property type="term" value="P:protein secretion"/>
    <property type="evidence" value="ECO:0007669"/>
    <property type="project" value="InterPro"/>
</dbReference>
<dbReference type="EMBL" id="FJYW01000011">
    <property type="protein sequence ID" value="CZY13493.1"/>
    <property type="molecule type" value="Genomic_DNA"/>
</dbReference>
<evidence type="ECO:0000313" key="17">
    <source>
        <dbReference type="Proteomes" id="UP000076205"/>
    </source>
</evidence>
<dbReference type="Gene3D" id="6.10.250.2080">
    <property type="match status" value="1"/>
</dbReference>
<feature type="region of interest" description="Disordered" evidence="14">
    <location>
        <begin position="1"/>
        <end position="28"/>
    </location>
</feature>